<dbReference type="EMBL" id="JTJL01000053">
    <property type="protein sequence ID" value="OBW92133.1"/>
    <property type="molecule type" value="Genomic_DNA"/>
</dbReference>
<dbReference type="PANTHER" id="PTHR33204:SF29">
    <property type="entry name" value="TRANSCRIPTIONAL REGULATOR"/>
    <property type="match status" value="1"/>
</dbReference>
<keyword evidence="8" id="KW-1185">Reference proteome</keyword>
<name>A0A1A7Q1V0_9PAST</name>
<dbReference type="InterPro" id="IPR036390">
    <property type="entry name" value="WH_DNA-bd_sf"/>
</dbReference>
<gene>
    <name evidence="5" type="ORF">QS62_09340</name>
    <name evidence="6" type="ORF">QV09_03365</name>
</gene>
<sequence>MTRKAHIQFDCNSGCSVELALSVIGQKYKGTILYQLLNNPVMRFNEIKRLFPEVSQRTLTHQLRALEDDQIIIRTVYPEVPPRVEYQMSDYGRTLATIIDELKSWGDKHKVMINNE</sequence>
<protein>
    <submittedName>
        <fullName evidence="5">HxlR family transcriptional regulator</fullName>
    </submittedName>
</protein>
<dbReference type="InterPro" id="IPR036388">
    <property type="entry name" value="WH-like_DNA-bd_sf"/>
</dbReference>
<dbReference type="STRING" id="505341.QV08_05850"/>
<keyword evidence="1" id="KW-0805">Transcription regulation</keyword>
<comment type="caution">
    <text evidence="5">The sequence shown here is derived from an EMBL/GenBank/DDBJ whole genome shotgun (WGS) entry which is preliminary data.</text>
</comment>
<accession>A0A1A7Q1V0</accession>
<evidence type="ECO:0000313" key="5">
    <source>
        <dbReference type="EMBL" id="OBW92133.1"/>
    </source>
</evidence>
<evidence type="ECO:0000313" key="7">
    <source>
        <dbReference type="Proteomes" id="UP000092527"/>
    </source>
</evidence>
<dbReference type="AlphaFoldDB" id="A0A1A7Q1V0"/>
<evidence type="ECO:0000256" key="2">
    <source>
        <dbReference type="ARBA" id="ARBA00023125"/>
    </source>
</evidence>
<evidence type="ECO:0000313" key="8">
    <source>
        <dbReference type="Proteomes" id="UP000092649"/>
    </source>
</evidence>
<dbReference type="RefSeq" id="WP_066109249.1">
    <property type="nucleotide sequence ID" value="NZ_CP103875.1"/>
</dbReference>
<evidence type="ECO:0000313" key="6">
    <source>
        <dbReference type="EMBL" id="OBX11272.1"/>
    </source>
</evidence>
<dbReference type="Gene3D" id="1.10.10.10">
    <property type="entry name" value="Winged helix-like DNA-binding domain superfamily/Winged helix DNA-binding domain"/>
    <property type="match status" value="1"/>
</dbReference>
<dbReference type="PROSITE" id="PS51118">
    <property type="entry name" value="HTH_HXLR"/>
    <property type="match status" value="1"/>
</dbReference>
<keyword evidence="2" id="KW-0238">DNA-binding</keyword>
<dbReference type="Pfam" id="PF01638">
    <property type="entry name" value="HxlR"/>
    <property type="match status" value="1"/>
</dbReference>
<organism evidence="5 8">
    <name type="scientific">Gallibacterium salpingitidis</name>
    <dbReference type="NCBI Taxonomy" id="505341"/>
    <lineage>
        <taxon>Bacteria</taxon>
        <taxon>Pseudomonadati</taxon>
        <taxon>Pseudomonadota</taxon>
        <taxon>Gammaproteobacteria</taxon>
        <taxon>Pasteurellales</taxon>
        <taxon>Pasteurellaceae</taxon>
        <taxon>Gallibacterium</taxon>
    </lineage>
</organism>
<dbReference type="PANTHER" id="PTHR33204">
    <property type="entry name" value="TRANSCRIPTIONAL REGULATOR, MARR FAMILY"/>
    <property type="match status" value="1"/>
</dbReference>
<dbReference type="PATRIC" id="fig|505341.3.peg.1871"/>
<feature type="domain" description="HTH hxlR-type" evidence="4">
    <location>
        <begin position="15"/>
        <end position="114"/>
    </location>
</feature>
<reference evidence="7 8" key="1">
    <citation type="submission" date="2014-11" db="EMBL/GenBank/DDBJ databases">
        <title>Pan-genome of Gallibacterium spp.</title>
        <authorList>
            <person name="Kudirkiene E."/>
            <person name="Bojesen A.M."/>
        </authorList>
    </citation>
    <scope>NUCLEOTIDE SEQUENCE [LARGE SCALE GENOMIC DNA]</scope>
    <source>
        <strain evidence="6 7">18469/18</strain>
        <strain evidence="5 8">F150</strain>
    </source>
</reference>
<dbReference type="InterPro" id="IPR002577">
    <property type="entry name" value="HTH_HxlR"/>
</dbReference>
<dbReference type="EMBL" id="JTJU01000016">
    <property type="protein sequence ID" value="OBX11272.1"/>
    <property type="molecule type" value="Genomic_DNA"/>
</dbReference>
<evidence type="ECO:0000259" key="4">
    <source>
        <dbReference type="PROSITE" id="PS51118"/>
    </source>
</evidence>
<proteinExistence type="predicted"/>
<dbReference type="OrthoDB" id="9807069at2"/>
<evidence type="ECO:0000256" key="1">
    <source>
        <dbReference type="ARBA" id="ARBA00023015"/>
    </source>
</evidence>
<keyword evidence="3" id="KW-0804">Transcription</keyword>
<dbReference type="GO" id="GO:0003677">
    <property type="term" value="F:DNA binding"/>
    <property type="evidence" value="ECO:0007669"/>
    <property type="project" value="UniProtKB-KW"/>
</dbReference>
<dbReference type="Proteomes" id="UP000092649">
    <property type="component" value="Unassembled WGS sequence"/>
</dbReference>
<dbReference type="Proteomes" id="UP000092527">
    <property type="component" value="Unassembled WGS sequence"/>
</dbReference>
<evidence type="ECO:0000256" key="3">
    <source>
        <dbReference type="ARBA" id="ARBA00023163"/>
    </source>
</evidence>
<dbReference type="SUPFAM" id="SSF46785">
    <property type="entry name" value="Winged helix' DNA-binding domain"/>
    <property type="match status" value="1"/>
</dbReference>